<accession>A0A0F9D0E9</accession>
<name>A0A0F9D0E9_9ZZZZ</name>
<dbReference type="InterPro" id="IPR001646">
    <property type="entry name" value="5peptide_repeat"/>
</dbReference>
<dbReference type="Pfam" id="PF00805">
    <property type="entry name" value="Pentapeptide"/>
    <property type="match status" value="1"/>
</dbReference>
<dbReference type="EMBL" id="LAZR01030943">
    <property type="protein sequence ID" value="KKL55153.1"/>
    <property type="molecule type" value="Genomic_DNA"/>
</dbReference>
<feature type="non-terminal residue" evidence="1">
    <location>
        <position position="75"/>
    </location>
</feature>
<dbReference type="AlphaFoldDB" id="A0A0F9D0E9"/>
<proteinExistence type="predicted"/>
<comment type="caution">
    <text evidence="1">The sequence shown here is derived from an EMBL/GenBank/DDBJ whole genome shotgun (WGS) entry which is preliminary data.</text>
</comment>
<evidence type="ECO:0000313" key="1">
    <source>
        <dbReference type="EMBL" id="KKL55153.1"/>
    </source>
</evidence>
<gene>
    <name evidence="1" type="ORF">LCGC14_2258270</name>
</gene>
<sequence>MHKQLSTVTLTLVTAFVTLAAVYGFADIYRWDNGELITSEDLEPLGSYNSMDLQYADLNDANLAGAYFLEVDLTG</sequence>
<evidence type="ECO:0008006" key="2">
    <source>
        <dbReference type="Google" id="ProtNLM"/>
    </source>
</evidence>
<reference evidence="1" key="1">
    <citation type="journal article" date="2015" name="Nature">
        <title>Complex archaea that bridge the gap between prokaryotes and eukaryotes.</title>
        <authorList>
            <person name="Spang A."/>
            <person name="Saw J.H."/>
            <person name="Jorgensen S.L."/>
            <person name="Zaremba-Niedzwiedzka K."/>
            <person name="Martijn J."/>
            <person name="Lind A.E."/>
            <person name="van Eijk R."/>
            <person name="Schleper C."/>
            <person name="Guy L."/>
            <person name="Ettema T.J."/>
        </authorList>
    </citation>
    <scope>NUCLEOTIDE SEQUENCE</scope>
</reference>
<protein>
    <recommendedName>
        <fullName evidence="2">Pentapeptide repeat-containing protein</fullName>
    </recommendedName>
</protein>
<organism evidence="1">
    <name type="scientific">marine sediment metagenome</name>
    <dbReference type="NCBI Taxonomy" id="412755"/>
    <lineage>
        <taxon>unclassified sequences</taxon>
        <taxon>metagenomes</taxon>
        <taxon>ecological metagenomes</taxon>
    </lineage>
</organism>